<evidence type="ECO:0000259" key="7">
    <source>
        <dbReference type="Pfam" id="PF03807"/>
    </source>
</evidence>
<dbReference type="Pfam" id="PF03807">
    <property type="entry name" value="F420_oxidored"/>
    <property type="match status" value="1"/>
</dbReference>
<comment type="pathway">
    <text evidence="4 6">Amino-acid biosynthesis; L-proline biosynthesis; L-proline from L-glutamate 5-semialdehyde: step 1/1.</text>
</comment>
<dbReference type="InterPro" id="IPR008927">
    <property type="entry name" value="6-PGluconate_DH-like_C_sf"/>
</dbReference>
<dbReference type="PROSITE" id="PS00521">
    <property type="entry name" value="P5CR"/>
    <property type="match status" value="1"/>
</dbReference>
<keyword evidence="2 4" id="KW-0521">NADP</keyword>
<evidence type="ECO:0000256" key="3">
    <source>
        <dbReference type="ARBA" id="ARBA00023002"/>
    </source>
</evidence>
<dbReference type="InterPro" id="IPR053790">
    <property type="entry name" value="P5CR-like_CS"/>
</dbReference>
<dbReference type="SUPFAM" id="SSF51735">
    <property type="entry name" value="NAD(P)-binding Rossmann-fold domains"/>
    <property type="match status" value="1"/>
</dbReference>
<comment type="similarity">
    <text evidence="1 4 6">Belongs to the pyrroline-5-carboxylate reductase family.</text>
</comment>
<evidence type="ECO:0000256" key="2">
    <source>
        <dbReference type="ARBA" id="ARBA00022857"/>
    </source>
</evidence>
<protein>
    <recommendedName>
        <fullName evidence="4 5">Pyrroline-5-carboxylate reductase</fullName>
        <shortName evidence="4">P5C reductase</shortName>
        <shortName evidence="4">P5CR</shortName>
        <ecNumber evidence="4 5">1.5.1.2</ecNumber>
    </recommendedName>
    <alternativeName>
        <fullName evidence="4">PCA reductase</fullName>
    </alternativeName>
</protein>
<comment type="function">
    <text evidence="4">Catalyzes the reduction of 1-pyrroline-5-carboxylate (PCA) to L-proline.</text>
</comment>
<dbReference type="Proteomes" id="UP001645859">
    <property type="component" value="Unassembled WGS sequence"/>
</dbReference>
<evidence type="ECO:0000256" key="1">
    <source>
        <dbReference type="ARBA" id="ARBA00005525"/>
    </source>
</evidence>
<dbReference type="SUPFAM" id="SSF48179">
    <property type="entry name" value="6-phosphogluconate dehydrogenase C-terminal domain-like"/>
    <property type="match status" value="1"/>
</dbReference>
<comment type="caution">
    <text evidence="9">The sequence shown here is derived from an EMBL/GenBank/DDBJ whole genome shotgun (WGS) entry which is preliminary data.</text>
</comment>
<dbReference type="Gene3D" id="1.10.3730.10">
    <property type="entry name" value="ProC C-terminal domain-like"/>
    <property type="match status" value="1"/>
</dbReference>
<keyword evidence="4 6" id="KW-0028">Amino-acid biosynthesis</keyword>
<dbReference type="PANTHER" id="PTHR11645:SF0">
    <property type="entry name" value="PYRROLINE-5-CARBOXYLATE REDUCTASE 3"/>
    <property type="match status" value="1"/>
</dbReference>
<keyword evidence="3 4" id="KW-0560">Oxidoreductase</keyword>
<dbReference type="InterPro" id="IPR000304">
    <property type="entry name" value="Pyrroline-COOH_reductase"/>
</dbReference>
<comment type="catalytic activity">
    <reaction evidence="4">
        <text>L-proline + NAD(+) = (S)-1-pyrroline-5-carboxylate + NADH + 2 H(+)</text>
        <dbReference type="Rhea" id="RHEA:14105"/>
        <dbReference type="ChEBI" id="CHEBI:15378"/>
        <dbReference type="ChEBI" id="CHEBI:17388"/>
        <dbReference type="ChEBI" id="CHEBI:57540"/>
        <dbReference type="ChEBI" id="CHEBI:57945"/>
        <dbReference type="ChEBI" id="CHEBI:60039"/>
        <dbReference type="EC" id="1.5.1.2"/>
    </reaction>
</comment>
<dbReference type="InterPro" id="IPR029036">
    <property type="entry name" value="P5CR_dimer"/>
</dbReference>
<comment type="subcellular location">
    <subcellularLocation>
        <location evidence="4">Cytoplasm</location>
    </subcellularLocation>
</comment>
<keyword evidence="10" id="KW-1185">Reference proteome</keyword>
<dbReference type="EMBL" id="QYAC01000007">
    <property type="protein sequence ID" value="MBL3680324.1"/>
    <property type="molecule type" value="Genomic_DNA"/>
</dbReference>
<comment type="catalytic activity">
    <reaction evidence="4 6">
        <text>L-proline + NADP(+) = (S)-1-pyrroline-5-carboxylate + NADPH + 2 H(+)</text>
        <dbReference type="Rhea" id="RHEA:14109"/>
        <dbReference type="ChEBI" id="CHEBI:15378"/>
        <dbReference type="ChEBI" id="CHEBI:17388"/>
        <dbReference type="ChEBI" id="CHEBI:57783"/>
        <dbReference type="ChEBI" id="CHEBI:58349"/>
        <dbReference type="ChEBI" id="CHEBI:60039"/>
        <dbReference type="EC" id="1.5.1.2"/>
    </reaction>
</comment>
<evidence type="ECO:0000256" key="4">
    <source>
        <dbReference type="HAMAP-Rule" id="MF_01925"/>
    </source>
</evidence>
<evidence type="ECO:0000256" key="5">
    <source>
        <dbReference type="NCBIfam" id="TIGR00112"/>
    </source>
</evidence>
<evidence type="ECO:0000313" key="9">
    <source>
        <dbReference type="EMBL" id="MBL3680324.1"/>
    </source>
</evidence>
<dbReference type="PANTHER" id="PTHR11645">
    <property type="entry name" value="PYRROLINE-5-CARBOXYLATE REDUCTASE"/>
    <property type="match status" value="1"/>
</dbReference>
<keyword evidence="4" id="KW-0963">Cytoplasm</keyword>
<feature type="domain" description="Pyrroline-5-carboxylate reductase catalytic N-terminal" evidence="7">
    <location>
        <begin position="2"/>
        <end position="99"/>
    </location>
</feature>
<dbReference type="InterPro" id="IPR036291">
    <property type="entry name" value="NAD(P)-bd_dom_sf"/>
</dbReference>
<name>A0ABS1SLF6_9MICO</name>
<evidence type="ECO:0000259" key="8">
    <source>
        <dbReference type="Pfam" id="PF14748"/>
    </source>
</evidence>
<dbReference type="PIRSF" id="PIRSF000193">
    <property type="entry name" value="Pyrrol-5-carb_rd"/>
    <property type="match status" value="1"/>
</dbReference>
<dbReference type="NCBIfam" id="TIGR00112">
    <property type="entry name" value="proC"/>
    <property type="match status" value="1"/>
</dbReference>
<dbReference type="EC" id="1.5.1.2" evidence="4 5"/>
<dbReference type="Pfam" id="PF14748">
    <property type="entry name" value="P5CR_dimer"/>
    <property type="match status" value="1"/>
</dbReference>
<dbReference type="GO" id="GO:0004735">
    <property type="term" value="F:pyrroline-5-carboxylate reductase activity"/>
    <property type="evidence" value="ECO:0007669"/>
    <property type="project" value="UniProtKB-EC"/>
</dbReference>
<accession>A0ABS1SLF6</accession>
<reference evidence="9 10" key="1">
    <citation type="submission" date="2018-09" db="EMBL/GenBank/DDBJ databases">
        <title>Comparative genomics of Leucobacter spp.</title>
        <authorList>
            <person name="Reis A.C."/>
            <person name="Kolvenbach B.A."/>
            <person name="Corvini P.F.X."/>
            <person name="Nunes O.C."/>
        </authorList>
    </citation>
    <scope>NUCLEOTIDE SEQUENCE [LARGE SCALE GENOMIC DNA]</scope>
    <source>
        <strain evidence="9 10">TAN 31504</strain>
    </source>
</reference>
<sequence length="279" mass="28064">MIGVGSMGGAILAGLRDPGVAIARPIAVTTHSAASAAQFAGAADVTAVAVADDAEANRRAVAGAGLVILAVKPWLVVDAAREIAEALDPGAVVVSVAAGVPSAAIEAVLPGGIAVVRAMPNTPAHLGRGMTGIAGGASADAAALALVQRLFETVGQVLVVPESQINDVAAVSGSGPAYLFYYVEEMIGAAERRGFTPEAARQLVQQTVLGAAELLDTSGEDAAQLRRNVTSPKGTTEQAIFVLQDAGWGELFDRALAANVRRSEELEGNSPACRPAGSP</sequence>
<organism evidence="9 10">
    <name type="scientific">Leucobacter chromiireducens subsp. solipictus</name>
    <dbReference type="NCBI Taxonomy" id="398235"/>
    <lineage>
        <taxon>Bacteria</taxon>
        <taxon>Bacillati</taxon>
        <taxon>Actinomycetota</taxon>
        <taxon>Actinomycetes</taxon>
        <taxon>Micrococcales</taxon>
        <taxon>Microbacteriaceae</taxon>
        <taxon>Leucobacter</taxon>
    </lineage>
</organism>
<dbReference type="InterPro" id="IPR028939">
    <property type="entry name" value="P5C_Rdtase_cat_N"/>
</dbReference>
<evidence type="ECO:0000313" key="10">
    <source>
        <dbReference type="Proteomes" id="UP001645859"/>
    </source>
</evidence>
<evidence type="ECO:0000256" key="6">
    <source>
        <dbReference type="RuleBase" id="RU003903"/>
    </source>
</evidence>
<keyword evidence="4 6" id="KW-0641">Proline biosynthesis</keyword>
<gene>
    <name evidence="4 9" type="primary">proC</name>
    <name evidence="9" type="ORF">D3230_13655</name>
</gene>
<feature type="domain" description="Pyrroline-5-carboxylate reductase dimerisation" evidence="8">
    <location>
        <begin position="162"/>
        <end position="266"/>
    </location>
</feature>
<dbReference type="RefSeq" id="WP_202345663.1">
    <property type="nucleotide sequence ID" value="NZ_BAAAPI010000012.1"/>
</dbReference>
<proteinExistence type="inferred from homology"/>
<dbReference type="Gene3D" id="3.40.50.720">
    <property type="entry name" value="NAD(P)-binding Rossmann-like Domain"/>
    <property type="match status" value="1"/>
</dbReference>
<dbReference type="HAMAP" id="MF_01925">
    <property type="entry name" value="P5C_reductase"/>
    <property type="match status" value="1"/>
</dbReference>